<dbReference type="AlphaFoldDB" id="A0A504WYE4"/>
<dbReference type="EMBL" id="RHLD01000033">
    <property type="protein sequence ID" value="TPP41736.1"/>
    <property type="molecule type" value="Genomic_DNA"/>
</dbReference>
<proteinExistence type="predicted"/>
<protein>
    <submittedName>
        <fullName evidence="1">Uncharacterized protein</fullName>
    </submittedName>
</protein>
<evidence type="ECO:0000313" key="2">
    <source>
        <dbReference type="Proteomes" id="UP000318821"/>
    </source>
</evidence>
<reference evidence="2" key="1">
    <citation type="submission" date="2019-02" db="EMBL/GenBank/DDBJ databases">
        <title>FDA dAtabase for Regulatory Grade micrObial Sequences (FDA-ARGOS): Supporting development and validation of Infectious Disease Dx tests.</title>
        <authorList>
            <person name="Duncan R."/>
            <person name="Fisher C."/>
            <person name="Tallon L."/>
            <person name="Sadzewicz L."/>
            <person name="Sengamalay N."/>
            <person name="Ott S."/>
            <person name="Godinez A."/>
            <person name="Nagaraj S."/>
            <person name="Vavikolanu K."/>
            <person name="Vyas G."/>
            <person name="Nadendla S."/>
            <person name="Aluvathingal J."/>
            <person name="Sichtig H."/>
        </authorList>
    </citation>
    <scope>NUCLEOTIDE SEQUENCE [LARGE SCALE GENOMIC DNA]</scope>
    <source>
        <strain evidence="2">FDAARGOS_360</strain>
    </source>
</reference>
<gene>
    <name evidence="1" type="ORF">CGC20_8605</name>
</gene>
<name>A0A504WYE4_LEIDO</name>
<dbReference type="Proteomes" id="UP000318821">
    <property type="component" value="Unassembled WGS sequence"/>
</dbReference>
<comment type="caution">
    <text evidence="1">The sequence shown here is derived from an EMBL/GenBank/DDBJ whole genome shotgun (WGS) entry which is preliminary data.</text>
</comment>
<sequence length="121" mass="13232">MTKSLSDALDPWSHGGGRKVVLCDPVDFHVRSLAHCRATAFWRPHSHPGWETGLGAWGYFLALGPPQRQNSAPSQWTAWWKLGSALALSGAVAFSPLASRIAPAQPRPYNGPFALAWWAEN</sequence>
<organism evidence="1 2">
    <name type="scientific">Leishmania donovani</name>
    <dbReference type="NCBI Taxonomy" id="5661"/>
    <lineage>
        <taxon>Eukaryota</taxon>
        <taxon>Discoba</taxon>
        <taxon>Euglenozoa</taxon>
        <taxon>Kinetoplastea</taxon>
        <taxon>Metakinetoplastina</taxon>
        <taxon>Trypanosomatida</taxon>
        <taxon>Trypanosomatidae</taxon>
        <taxon>Leishmaniinae</taxon>
        <taxon>Leishmania</taxon>
    </lineage>
</organism>
<accession>A0A504WYE4</accession>
<evidence type="ECO:0000313" key="1">
    <source>
        <dbReference type="EMBL" id="TPP41736.1"/>
    </source>
</evidence>